<evidence type="ECO:0000313" key="2">
    <source>
        <dbReference type="Proteomes" id="UP001501598"/>
    </source>
</evidence>
<dbReference type="EMBL" id="BAABGT010000067">
    <property type="protein sequence ID" value="GAA4551293.1"/>
    <property type="molecule type" value="Genomic_DNA"/>
</dbReference>
<dbReference type="RefSeq" id="WP_345421373.1">
    <property type="nucleotide sequence ID" value="NZ_BAABGT010000067.1"/>
</dbReference>
<reference evidence="2" key="1">
    <citation type="journal article" date="2019" name="Int. J. Syst. Evol. Microbiol.">
        <title>The Global Catalogue of Microorganisms (GCM) 10K type strain sequencing project: providing services to taxonomists for standard genome sequencing and annotation.</title>
        <authorList>
            <consortium name="The Broad Institute Genomics Platform"/>
            <consortium name="The Broad Institute Genome Sequencing Center for Infectious Disease"/>
            <person name="Wu L."/>
            <person name="Ma J."/>
        </authorList>
    </citation>
    <scope>NUCLEOTIDE SEQUENCE [LARGE SCALE GENOMIC DNA]</scope>
    <source>
        <strain evidence="2">JCM 17906</strain>
    </source>
</reference>
<evidence type="ECO:0000313" key="1">
    <source>
        <dbReference type="EMBL" id="GAA4551293.1"/>
    </source>
</evidence>
<proteinExistence type="predicted"/>
<comment type="caution">
    <text evidence="1">The sequence shown here is derived from an EMBL/GenBank/DDBJ whole genome shotgun (WGS) entry which is preliminary data.</text>
</comment>
<keyword evidence="2" id="KW-1185">Reference proteome</keyword>
<accession>A0ABP8RWL5</accession>
<gene>
    <name evidence="1" type="ORF">GCM10023175_42840</name>
</gene>
<protein>
    <submittedName>
        <fullName evidence="1">Uncharacterized protein</fullName>
    </submittedName>
</protein>
<name>A0ABP8RWL5_9PSEU</name>
<organism evidence="1 2">
    <name type="scientific">Pseudonocardia xishanensis</name>
    <dbReference type="NCBI Taxonomy" id="630995"/>
    <lineage>
        <taxon>Bacteria</taxon>
        <taxon>Bacillati</taxon>
        <taxon>Actinomycetota</taxon>
        <taxon>Actinomycetes</taxon>
        <taxon>Pseudonocardiales</taxon>
        <taxon>Pseudonocardiaceae</taxon>
        <taxon>Pseudonocardia</taxon>
    </lineage>
</organism>
<dbReference type="Proteomes" id="UP001501598">
    <property type="component" value="Unassembled WGS sequence"/>
</dbReference>
<sequence>MASGTPSNRAEVRRVLAEGAGGPVVAPMLERHAARLEQLPPGRPARDPEALARALRAAQQLYGLAALTVGDGGDALSLAVRTAGPESRAVLVTPPFSVEIDAMCRLRMVLSAKAALIVTLPAPGRLARDADVAPDVASRVLCDVIRAVGEHEPDAFILTGHDEEPDPVHDALGSFYGAGVFRVGSRTTPGVGVWADLEPPAEPLGDAFLITTPGEIRSDVDPATVRVGLAAGH</sequence>